<accession>A0ABN7XJL9</accession>
<protein>
    <submittedName>
        <fullName evidence="2">2538_t:CDS:1</fullName>
    </submittedName>
</protein>
<feature type="non-terminal residue" evidence="2">
    <location>
        <position position="72"/>
    </location>
</feature>
<sequence>VIEEILTKLTEEPIVKHNKSVPITNFRKFNIKDENNSRSRNNPNNPWENTKINSIDHTNRNNDKYQNDFPPL</sequence>
<evidence type="ECO:0000313" key="2">
    <source>
        <dbReference type="EMBL" id="CAG8854760.1"/>
    </source>
</evidence>
<feature type="region of interest" description="Disordered" evidence="1">
    <location>
        <begin position="32"/>
        <end position="72"/>
    </location>
</feature>
<feature type="compositionally biased region" description="Polar residues" evidence="1">
    <location>
        <begin position="47"/>
        <end position="56"/>
    </location>
</feature>
<proteinExistence type="predicted"/>
<dbReference type="Proteomes" id="UP000789901">
    <property type="component" value="Unassembled WGS sequence"/>
</dbReference>
<keyword evidence="3" id="KW-1185">Reference proteome</keyword>
<evidence type="ECO:0000256" key="1">
    <source>
        <dbReference type="SAM" id="MobiDB-lite"/>
    </source>
</evidence>
<reference evidence="2 3" key="1">
    <citation type="submission" date="2021-06" db="EMBL/GenBank/DDBJ databases">
        <authorList>
            <person name="Kallberg Y."/>
            <person name="Tangrot J."/>
            <person name="Rosling A."/>
        </authorList>
    </citation>
    <scope>NUCLEOTIDE SEQUENCE [LARGE SCALE GENOMIC DNA]</scope>
    <source>
        <strain evidence="2 3">120-4 pot B 10/14</strain>
    </source>
</reference>
<feature type="compositionally biased region" description="Basic and acidic residues" evidence="1">
    <location>
        <begin position="57"/>
        <end position="66"/>
    </location>
</feature>
<gene>
    <name evidence="2" type="ORF">GMARGA_LOCUS43581</name>
</gene>
<name>A0ABN7XJL9_GIGMA</name>
<feature type="non-terminal residue" evidence="2">
    <location>
        <position position="1"/>
    </location>
</feature>
<comment type="caution">
    <text evidence="2">The sequence shown here is derived from an EMBL/GenBank/DDBJ whole genome shotgun (WGS) entry which is preliminary data.</text>
</comment>
<dbReference type="EMBL" id="CAJVQB010142064">
    <property type="protein sequence ID" value="CAG8854760.1"/>
    <property type="molecule type" value="Genomic_DNA"/>
</dbReference>
<evidence type="ECO:0000313" key="3">
    <source>
        <dbReference type="Proteomes" id="UP000789901"/>
    </source>
</evidence>
<organism evidence="2 3">
    <name type="scientific">Gigaspora margarita</name>
    <dbReference type="NCBI Taxonomy" id="4874"/>
    <lineage>
        <taxon>Eukaryota</taxon>
        <taxon>Fungi</taxon>
        <taxon>Fungi incertae sedis</taxon>
        <taxon>Mucoromycota</taxon>
        <taxon>Glomeromycotina</taxon>
        <taxon>Glomeromycetes</taxon>
        <taxon>Diversisporales</taxon>
        <taxon>Gigasporaceae</taxon>
        <taxon>Gigaspora</taxon>
    </lineage>
</organism>